<sequence length="271" mass="30013">MTPRQRRSSAVDRSTIAFLCGLCGVEELPGPFLIEVFGALGMSISGARSYLARAVADGRLASHRHGRQTLYSLNGTLLRRYRTVRRGFDGRPSWNGHFHIAIYNIPEARRPERDALRAAAFDEGWASPRPGVLLGIQPPGIWADRTDCSTGRLDVDLSTARELAASAWPLDEAAQQIRHLASHLEDIKARYRDLDTSDTSRPALLTRVVATHEILSNTTYLWGMLPNLPMELFPEDYPHDVLARITAEMEGPIIVSGEQAAARLLADHQSP</sequence>
<dbReference type="PATRIC" id="fig|1125718.3.peg.2731"/>
<dbReference type="InterPro" id="IPR048846">
    <property type="entry name" value="PaaX-like_central"/>
</dbReference>
<dbReference type="InterPro" id="IPR036388">
    <property type="entry name" value="WH-like_DNA-bd_sf"/>
</dbReference>
<organism evidence="2 3">
    <name type="scientific">Actinomyces massiliensis F0489</name>
    <dbReference type="NCBI Taxonomy" id="1125718"/>
    <lineage>
        <taxon>Bacteria</taxon>
        <taxon>Bacillati</taxon>
        <taxon>Actinomycetota</taxon>
        <taxon>Actinomycetes</taxon>
        <taxon>Actinomycetales</taxon>
        <taxon>Actinomycetaceae</taxon>
        <taxon>Actinomyces</taxon>
    </lineage>
</organism>
<dbReference type="RefSeq" id="WP_008733786.1">
    <property type="nucleotide sequence ID" value="NZ_AKFT01000214.1"/>
</dbReference>
<dbReference type="OrthoDB" id="2270427at2"/>
<reference evidence="2 3" key="1">
    <citation type="submission" date="2012-05" db="EMBL/GenBank/DDBJ databases">
        <authorList>
            <person name="Harkins D.M."/>
            <person name="Madupu R."/>
            <person name="Durkin A.S."/>
            <person name="Torralba M."/>
            <person name="Methe B."/>
            <person name="Sutton G.G."/>
            <person name="Nelson K.E."/>
        </authorList>
    </citation>
    <scope>NUCLEOTIDE SEQUENCE [LARGE SCALE GENOMIC DNA]</scope>
    <source>
        <strain evidence="2 3">F0489</strain>
    </source>
</reference>
<dbReference type="GO" id="GO:0006351">
    <property type="term" value="P:DNA-templated transcription"/>
    <property type="evidence" value="ECO:0007669"/>
    <property type="project" value="TreeGrafter"/>
</dbReference>
<dbReference type="EMBL" id="AKFT01000214">
    <property type="protein sequence ID" value="EJF36823.1"/>
    <property type="molecule type" value="Genomic_DNA"/>
</dbReference>
<dbReference type="AlphaFoldDB" id="J1GVA8"/>
<evidence type="ECO:0000259" key="1">
    <source>
        <dbReference type="Pfam" id="PF20803"/>
    </source>
</evidence>
<dbReference type="eggNOG" id="COG3327">
    <property type="taxonomic scope" value="Bacteria"/>
</dbReference>
<dbReference type="PANTHER" id="PTHR30319:SF1">
    <property type="entry name" value="TRANSCRIPTIONAL REPRESSOR PAAX"/>
    <property type="match status" value="1"/>
</dbReference>
<evidence type="ECO:0000313" key="3">
    <source>
        <dbReference type="Proteomes" id="UP000002941"/>
    </source>
</evidence>
<gene>
    <name evidence="2" type="ORF">HMPREF1318_0374</name>
</gene>
<feature type="domain" description="Transcriptional repressor PaaX-like central Cas2-like" evidence="1">
    <location>
        <begin position="92"/>
        <end position="132"/>
    </location>
</feature>
<evidence type="ECO:0000313" key="2">
    <source>
        <dbReference type="EMBL" id="EJF36823.1"/>
    </source>
</evidence>
<dbReference type="Gene3D" id="1.10.10.10">
    <property type="entry name" value="Winged helix-like DNA-binding domain superfamily/Winged helix DNA-binding domain"/>
    <property type="match status" value="1"/>
</dbReference>
<comment type="caution">
    <text evidence="2">The sequence shown here is derived from an EMBL/GenBank/DDBJ whole genome shotgun (WGS) entry which is preliminary data.</text>
</comment>
<protein>
    <submittedName>
        <fullName evidence="2">PaaX-like protein C-terminal domain protein</fullName>
    </submittedName>
</protein>
<proteinExistence type="predicted"/>
<keyword evidence="3" id="KW-1185">Reference proteome</keyword>
<dbReference type="PANTHER" id="PTHR30319">
    <property type="entry name" value="PHENYLACETIC ACID REGULATOR-RELATED TRANSCRIPTIONAL REPRESSOR"/>
    <property type="match status" value="1"/>
</dbReference>
<dbReference type="Pfam" id="PF20803">
    <property type="entry name" value="PaaX_M"/>
    <property type="match status" value="1"/>
</dbReference>
<accession>J1GVA8</accession>
<dbReference type="Proteomes" id="UP000002941">
    <property type="component" value="Unassembled WGS sequence"/>
</dbReference>
<name>J1GVA8_9ACTO</name>